<dbReference type="AlphaFoldDB" id="A0A5B7JFE2"/>
<name>A0A5B7JFE2_PORTR</name>
<sequence length="92" mass="11149">MRLVQIQLNLQWDRQLMADDHPVSWDLNTRRDLEWRHQILSTEWTLHMDVCRQLWRVWGYPTVDLFATYVNYRIPNFVSSFQDLQAIATDAV</sequence>
<evidence type="ECO:0000313" key="2">
    <source>
        <dbReference type="Proteomes" id="UP000324222"/>
    </source>
</evidence>
<protein>
    <submittedName>
        <fullName evidence="1">Uncharacterized protein</fullName>
    </submittedName>
</protein>
<evidence type="ECO:0000313" key="1">
    <source>
        <dbReference type="EMBL" id="MPC91668.1"/>
    </source>
</evidence>
<proteinExistence type="predicted"/>
<dbReference type="EMBL" id="VSRR010088620">
    <property type="protein sequence ID" value="MPC91668.1"/>
    <property type="molecule type" value="Genomic_DNA"/>
</dbReference>
<dbReference type="Proteomes" id="UP000324222">
    <property type="component" value="Unassembled WGS sequence"/>
</dbReference>
<accession>A0A5B7JFE2</accession>
<gene>
    <name evidence="1" type="ORF">E2C01_086721</name>
</gene>
<reference evidence="1 2" key="1">
    <citation type="submission" date="2019-05" db="EMBL/GenBank/DDBJ databases">
        <title>Another draft genome of Portunus trituberculatus and its Hox gene families provides insights of decapod evolution.</title>
        <authorList>
            <person name="Jeong J.-H."/>
            <person name="Song I."/>
            <person name="Kim S."/>
            <person name="Choi T."/>
            <person name="Kim D."/>
            <person name="Ryu S."/>
            <person name="Kim W."/>
        </authorList>
    </citation>
    <scope>NUCLEOTIDE SEQUENCE [LARGE SCALE GENOMIC DNA]</scope>
    <source>
        <tissue evidence="1">Muscle</tissue>
    </source>
</reference>
<organism evidence="1 2">
    <name type="scientific">Portunus trituberculatus</name>
    <name type="common">Swimming crab</name>
    <name type="synonym">Neptunus trituberculatus</name>
    <dbReference type="NCBI Taxonomy" id="210409"/>
    <lineage>
        <taxon>Eukaryota</taxon>
        <taxon>Metazoa</taxon>
        <taxon>Ecdysozoa</taxon>
        <taxon>Arthropoda</taxon>
        <taxon>Crustacea</taxon>
        <taxon>Multicrustacea</taxon>
        <taxon>Malacostraca</taxon>
        <taxon>Eumalacostraca</taxon>
        <taxon>Eucarida</taxon>
        <taxon>Decapoda</taxon>
        <taxon>Pleocyemata</taxon>
        <taxon>Brachyura</taxon>
        <taxon>Eubrachyura</taxon>
        <taxon>Portunoidea</taxon>
        <taxon>Portunidae</taxon>
        <taxon>Portuninae</taxon>
        <taxon>Portunus</taxon>
    </lineage>
</organism>
<comment type="caution">
    <text evidence="1">The sequence shown here is derived from an EMBL/GenBank/DDBJ whole genome shotgun (WGS) entry which is preliminary data.</text>
</comment>
<keyword evidence="2" id="KW-1185">Reference proteome</keyword>